<dbReference type="Proteomes" id="UP000007431">
    <property type="component" value="Unassembled WGS sequence"/>
</dbReference>
<dbReference type="EMBL" id="GL377302">
    <property type="protein sequence ID" value="EFJ02790.1"/>
    <property type="molecule type" value="Genomic_DNA"/>
</dbReference>
<keyword evidence="8 12" id="KW-0811">Translocation</keyword>
<proteinExistence type="inferred from homology"/>
<evidence type="ECO:0000256" key="10">
    <source>
        <dbReference type="ARBA" id="ARBA00023157"/>
    </source>
</evidence>
<keyword evidence="5 12" id="KW-0999">Mitochondrion inner membrane</keyword>
<accession>D8PLV5</accession>
<gene>
    <name evidence="14" type="ORF">SCHCODRAFT_46366</name>
</gene>
<sequence>MASRKEQVMQSVRSELALANAQELMNSANKACFQKCITKPGGSLSSSEETCLDRCLGRYMDAFNIVASTYVTRLKRDRQEHAASGDVLSA</sequence>
<reference evidence="14 15" key="1">
    <citation type="journal article" date="2010" name="Nat. Biotechnol.">
        <title>Genome sequence of the model mushroom Schizophyllum commune.</title>
        <authorList>
            <person name="Ohm R.A."/>
            <person name="de Jong J.F."/>
            <person name="Lugones L.G."/>
            <person name="Aerts A."/>
            <person name="Kothe E."/>
            <person name="Stajich J.E."/>
            <person name="de Vries R.P."/>
            <person name="Record E."/>
            <person name="Levasseur A."/>
            <person name="Baker S.E."/>
            <person name="Bartholomew K.A."/>
            <person name="Coutinho P.M."/>
            <person name="Erdmann S."/>
            <person name="Fowler T.J."/>
            <person name="Gathman A.C."/>
            <person name="Lombard V."/>
            <person name="Henrissat B."/>
            <person name="Knabe N."/>
            <person name="Kuees U."/>
            <person name="Lilly W.W."/>
            <person name="Lindquist E."/>
            <person name="Lucas S."/>
            <person name="Magnuson J.K."/>
            <person name="Piumi F."/>
            <person name="Raudaskoski M."/>
            <person name="Salamov A."/>
            <person name="Schmutz J."/>
            <person name="Schwarze F.W.M.R."/>
            <person name="vanKuyk P.A."/>
            <person name="Horton J.S."/>
            <person name="Grigoriev I.V."/>
            <person name="Woesten H.A.B."/>
        </authorList>
    </citation>
    <scope>NUCLEOTIDE SEQUENCE [LARGE SCALE GENOMIC DNA]</scope>
    <source>
        <strain evidence="15">H4-8 / FGSC 9210</strain>
    </source>
</reference>
<dbReference type="GeneID" id="9595048"/>
<keyword evidence="11 12" id="KW-0143">Chaperone</keyword>
<comment type="domain">
    <text evidence="12">The twin CX3C motif contains 4 conserved Cys residues that form 2 disulfide bonds in the mitochondrial intermembrane space.</text>
</comment>
<keyword evidence="7 12" id="KW-0653">Protein transport</keyword>
<evidence type="ECO:0000256" key="4">
    <source>
        <dbReference type="ARBA" id="ARBA00022723"/>
    </source>
</evidence>
<keyword evidence="9 12" id="KW-0496">Mitochondrion</keyword>
<dbReference type="Gene3D" id="1.10.287.810">
    <property type="entry name" value="Mitochondrial import inner membrane translocase subunit tim13 like domains"/>
    <property type="match status" value="1"/>
</dbReference>
<comment type="subunit">
    <text evidence="12">Heterohexamer.</text>
</comment>
<evidence type="ECO:0000256" key="5">
    <source>
        <dbReference type="ARBA" id="ARBA00022792"/>
    </source>
</evidence>
<keyword evidence="5 12" id="KW-0472">Membrane</keyword>
<dbReference type="FunFam" id="1.10.287.810:FF:000001">
    <property type="entry name" value="mitochondrial import inner membrane translocase subunit TIM13"/>
    <property type="match status" value="1"/>
</dbReference>
<evidence type="ECO:0000256" key="1">
    <source>
        <dbReference type="ARBA" id="ARBA00004137"/>
    </source>
</evidence>
<organism evidence="15">
    <name type="scientific">Schizophyllum commune (strain H4-8 / FGSC 9210)</name>
    <name type="common">Split gill fungus</name>
    <dbReference type="NCBI Taxonomy" id="578458"/>
    <lineage>
        <taxon>Eukaryota</taxon>
        <taxon>Fungi</taxon>
        <taxon>Dikarya</taxon>
        <taxon>Basidiomycota</taxon>
        <taxon>Agaricomycotina</taxon>
        <taxon>Agaricomycetes</taxon>
        <taxon>Agaricomycetidae</taxon>
        <taxon>Agaricales</taxon>
        <taxon>Schizophyllaceae</taxon>
        <taxon>Schizophyllum</taxon>
    </lineage>
</organism>
<dbReference type="Pfam" id="PF02953">
    <property type="entry name" value="zf-Tim10_DDP"/>
    <property type="match status" value="1"/>
</dbReference>
<dbReference type="GO" id="GO:0046872">
    <property type="term" value="F:metal ion binding"/>
    <property type="evidence" value="ECO:0007669"/>
    <property type="project" value="UniProtKB-KW"/>
</dbReference>
<comment type="similarity">
    <text evidence="2 12">Belongs to the small Tim family.</text>
</comment>
<dbReference type="OrthoDB" id="7813104at2759"/>
<keyword evidence="15" id="KW-1185">Reference proteome</keyword>
<comment type="subcellular location">
    <subcellularLocation>
        <location evidence="1 12">Mitochondrion inner membrane</location>
        <topology evidence="1 12">Peripheral membrane protein</topology>
        <orientation evidence="1 12">Intermembrane side</orientation>
    </subcellularLocation>
</comment>
<dbReference type="STRING" id="578458.D8PLV5"/>
<dbReference type="VEuPathDB" id="FungiDB:SCHCODRAFT_02490001"/>
<evidence type="ECO:0000256" key="11">
    <source>
        <dbReference type="ARBA" id="ARBA00023186"/>
    </source>
</evidence>
<keyword evidence="4" id="KW-0479">Metal-binding</keyword>
<dbReference type="RefSeq" id="XP_003037692.1">
    <property type="nucleotide sequence ID" value="XM_003037646.1"/>
</dbReference>
<dbReference type="InterPro" id="IPR004217">
    <property type="entry name" value="Tim10-like"/>
</dbReference>
<dbReference type="AlphaFoldDB" id="D8PLV5"/>
<evidence type="ECO:0000259" key="13">
    <source>
        <dbReference type="Pfam" id="PF02953"/>
    </source>
</evidence>
<evidence type="ECO:0000313" key="14">
    <source>
        <dbReference type="EMBL" id="EFJ02790.1"/>
    </source>
</evidence>
<dbReference type="eggNOG" id="KOG1733">
    <property type="taxonomic scope" value="Eukaryota"/>
</dbReference>
<dbReference type="GO" id="GO:0015031">
    <property type="term" value="P:protein transport"/>
    <property type="evidence" value="ECO:0007669"/>
    <property type="project" value="UniProtKB-KW"/>
</dbReference>
<dbReference type="SUPFAM" id="SSF144122">
    <property type="entry name" value="Tim10-like"/>
    <property type="match status" value="1"/>
</dbReference>
<keyword evidence="10 12" id="KW-1015">Disulfide bond</keyword>
<feature type="domain" description="Tim10-like" evidence="13">
    <location>
        <begin position="11"/>
        <end position="70"/>
    </location>
</feature>
<dbReference type="GO" id="GO:0045039">
    <property type="term" value="P:protein insertion into mitochondrial inner membrane"/>
    <property type="evidence" value="ECO:0007669"/>
    <property type="project" value="UniProtKB-ARBA"/>
</dbReference>
<evidence type="ECO:0000256" key="3">
    <source>
        <dbReference type="ARBA" id="ARBA00022448"/>
    </source>
</evidence>
<evidence type="ECO:0000256" key="6">
    <source>
        <dbReference type="ARBA" id="ARBA00022833"/>
    </source>
</evidence>
<dbReference type="GO" id="GO:0005743">
    <property type="term" value="C:mitochondrial inner membrane"/>
    <property type="evidence" value="ECO:0007669"/>
    <property type="project" value="UniProtKB-SubCell"/>
</dbReference>
<evidence type="ECO:0000256" key="9">
    <source>
        <dbReference type="ARBA" id="ARBA00023128"/>
    </source>
</evidence>
<comment type="function">
    <text evidence="12">Mitochondrial intermembrane chaperone that participates in the import and insertion of some multi-pass transmembrane proteins into the mitochondrial inner membrane. Also required for the transfer of beta-barrel precursors from the TOM complex to the sorting and assembly machinery (SAM complex) of the outer membrane. Acts as a chaperone-like protein that protects the hydrophobic precursors from aggregation and guide them through the mitochondrial intermembrane space.</text>
</comment>
<dbReference type="FunCoup" id="D8PLV5">
    <property type="interactions" value="281"/>
</dbReference>
<dbReference type="OMA" id="MAAWNQV"/>
<evidence type="ECO:0000256" key="2">
    <source>
        <dbReference type="ARBA" id="ARBA00006720"/>
    </source>
</evidence>
<protein>
    <recommendedName>
        <fullName evidence="12">Mitochondrial import inner membrane translocase subunit</fullName>
    </recommendedName>
</protein>
<keyword evidence="6" id="KW-0862">Zinc</keyword>
<dbReference type="InterPro" id="IPR035427">
    <property type="entry name" value="Tim10-like_dom_sf"/>
</dbReference>
<evidence type="ECO:0000256" key="7">
    <source>
        <dbReference type="ARBA" id="ARBA00022927"/>
    </source>
</evidence>
<dbReference type="InParanoid" id="D8PLV5"/>
<evidence type="ECO:0000313" key="15">
    <source>
        <dbReference type="Proteomes" id="UP000007431"/>
    </source>
</evidence>
<keyword evidence="3 12" id="KW-0813">Transport</keyword>
<evidence type="ECO:0000256" key="8">
    <source>
        <dbReference type="ARBA" id="ARBA00023010"/>
    </source>
</evidence>
<name>D8PLV5_SCHCM</name>
<dbReference type="HOGENOM" id="CLU_141397_0_2_1"/>
<dbReference type="KEGG" id="scm:SCHCO_02490001"/>
<dbReference type="GO" id="GO:0042719">
    <property type="term" value="C:mitochondrial intermembrane space chaperone complex"/>
    <property type="evidence" value="ECO:0007669"/>
    <property type="project" value="UniProtKB-ARBA"/>
</dbReference>
<evidence type="ECO:0000256" key="12">
    <source>
        <dbReference type="RuleBase" id="RU367043"/>
    </source>
</evidence>